<dbReference type="PROSITE" id="PS51257">
    <property type="entry name" value="PROKAR_LIPOPROTEIN"/>
    <property type="match status" value="1"/>
</dbReference>
<dbReference type="AlphaFoldDB" id="A0A161S780"/>
<dbReference type="RefSeq" id="WP_038987864.1">
    <property type="nucleotide sequence ID" value="NZ_JWJO01000067.1"/>
</dbReference>
<comment type="caution">
    <text evidence="1">The sequence shown here is derived from an EMBL/GenBank/DDBJ whole genome shotgun (WGS) entry which is preliminary data.</text>
</comment>
<protein>
    <recommendedName>
        <fullName evidence="3">MlpB protein</fullName>
    </recommendedName>
</protein>
<evidence type="ECO:0008006" key="3">
    <source>
        <dbReference type="Google" id="ProtNLM"/>
    </source>
</evidence>
<keyword evidence="2" id="KW-1185">Reference proteome</keyword>
<dbReference type="EMBL" id="LQNU01000054">
    <property type="protein sequence ID" value="KZE80954.1"/>
    <property type="molecule type" value="Genomic_DNA"/>
</dbReference>
<sequence length="159" mass="17246">MRTFGMKSLAVVGVSLLTIACGEAKKETVEAAPAQENHADHANHDMHAMHNDTPAMAASGTYKKGDAVPSELVCMVNDAYMGNKQLEVEVEGKMYYGCCEMCKTRIPQDAAVRAAVDPYTLKSVDKATAYIVIIGNNGEVAYFENEDNYKKFVAEGKQG</sequence>
<reference evidence="1 2" key="1">
    <citation type="submission" date="2016-01" db="EMBL/GenBank/DDBJ databases">
        <title>Whole genome sequencing of Myroides marinus L41.</title>
        <authorList>
            <person name="Hong K.W."/>
        </authorList>
    </citation>
    <scope>NUCLEOTIDE SEQUENCE [LARGE SCALE GENOMIC DNA]</scope>
    <source>
        <strain evidence="1 2">L41</strain>
    </source>
</reference>
<name>A0A161S780_9FLAO</name>
<proteinExistence type="predicted"/>
<gene>
    <name evidence="1" type="ORF">AV926_09265</name>
</gene>
<dbReference type="OrthoDB" id="1122197at2"/>
<organism evidence="1 2">
    <name type="scientific">Myroides marinus</name>
    <dbReference type="NCBI Taxonomy" id="703342"/>
    <lineage>
        <taxon>Bacteria</taxon>
        <taxon>Pseudomonadati</taxon>
        <taxon>Bacteroidota</taxon>
        <taxon>Flavobacteriia</taxon>
        <taxon>Flavobacteriales</taxon>
        <taxon>Flavobacteriaceae</taxon>
        <taxon>Myroides</taxon>
    </lineage>
</organism>
<dbReference type="Proteomes" id="UP000076630">
    <property type="component" value="Unassembled WGS sequence"/>
</dbReference>
<accession>A0A161S780</accession>
<evidence type="ECO:0000313" key="1">
    <source>
        <dbReference type="EMBL" id="KZE80954.1"/>
    </source>
</evidence>
<evidence type="ECO:0000313" key="2">
    <source>
        <dbReference type="Proteomes" id="UP000076630"/>
    </source>
</evidence>